<dbReference type="Proteomes" id="UP000558488">
    <property type="component" value="Unassembled WGS sequence"/>
</dbReference>
<dbReference type="AlphaFoldDB" id="A0A7J7WLI5"/>
<accession>A0A7J7WLI5</accession>
<comment type="caution">
    <text evidence="2">The sequence shown here is derived from an EMBL/GenBank/DDBJ whole genome shotgun (WGS) entry which is preliminary data.</text>
</comment>
<feature type="region of interest" description="Disordered" evidence="1">
    <location>
        <begin position="159"/>
        <end position="180"/>
    </location>
</feature>
<proteinExistence type="predicted"/>
<gene>
    <name evidence="2" type="ORF">mPipKuh1_007964</name>
</gene>
<dbReference type="EMBL" id="JACAGB010000010">
    <property type="protein sequence ID" value="KAF6338239.1"/>
    <property type="molecule type" value="Genomic_DNA"/>
</dbReference>
<keyword evidence="3" id="KW-1185">Reference proteome</keyword>
<evidence type="ECO:0000256" key="1">
    <source>
        <dbReference type="SAM" id="MobiDB-lite"/>
    </source>
</evidence>
<reference evidence="2 3" key="1">
    <citation type="journal article" date="2020" name="Nature">
        <title>Six reference-quality genomes reveal evolution of bat adaptations.</title>
        <authorList>
            <person name="Jebb D."/>
            <person name="Huang Z."/>
            <person name="Pippel M."/>
            <person name="Hughes G.M."/>
            <person name="Lavrichenko K."/>
            <person name="Devanna P."/>
            <person name="Winkler S."/>
            <person name="Jermiin L.S."/>
            <person name="Skirmuntt E.C."/>
            <person name="Katzourakis A."/>
            <person name="Burkitt-Gray L."/>
            <person name="Ray D.A."/>
            <person name="Sullivan K.A.M."/>
            <person name="Roscito J.G."/>
            <person name="Kirilenko B.M."/>
            <person name="Davalos L.M."/>
            <person name="Corthals A.P."/>
            <person name="Power M.L."/>
            <person name="Jones G."/>
            <person name="Ransome R.D."/>
            <person name="Dechmann D.K.N."/>
            <person name="Locatelli A.G."/>
            <person name="Puechmaille S.J."/>
            <person name="Fedrigo O."/>
            <person name="Jarvis E.D."/>
            <person name="Hiller M."/>
            <person name="Vernes S.C."/>
            <person name="Myers E.W."/>
            <person name="Teeling E.C."/>
        </authorList>
    </citation>
    <scope>NUCLEOTIDE SEQUENCE [LARGE SCALE GENOMIC DNA]</scope>
    <source>
        <strain evidence="2">MPipKuh1</strain>
        <tissue evidence="2">Flight muscle</tissue>
    </source>
</reference>
<evidence type="ECO:0000313" key="2">
    <source>
        <dbReference type="EMBL" id="KAF6338239.1"/>
    </source>
</evidence>
<evidence type="ECO:0000313" key="3">
    <source>
        <dbReference type="Proteomes" id="UP000558488"/>
    </source>
</evidence>
<sequence length="311" mass="32245">MSISSYWVPGEADGVGRVGRVGGVSRNLRDVLSVGGQVGLVIPIWNRELRVLILDGDTVGSAAAVGNLQLPPPLHLKDLGTVGRDGWGDQTILHVPGDELPQSCHLGLGERVDVAAGDAVGSGDHLDVGVHEAVVGVDVLVDGGVHVLHVVVPHGLVHSESLDGEEEGRQRRGEEGGDGGVHAAVESAVVGVEDDGSGAPGDVGVVGAQPAHPQDDGEERGLSHIQGQHLPVVSQVDDQLVRLVDDGARCYGAPVDGFHQYRPVLDPQRNGVAGDVLVVDEVAGGTRVNHGPDNQGVSARDVDLEHHLQVR</sequence>
<name>A0A7J7WLI5_PIPKU</name>
<organism evidence="2 3">
    <name type="scientific">Pipistrellus kuhlii</name>
    <name type="common">Kuhl's pipistrelle</name>
    <dbReference type="NCBI Taxonomy" id="59472"/>
    <lineage>
        <taxon>Eukaryota</taxon>
        <taxon>Metazoa</taxon>
        <taxon>Chordata</taxon>
        <taxon>Craniata</taxon>
        <taxon>Vertebrata</taxon>
        <taxon>Euteleostomi</taxon>
        <taxon>Mammalia</taxon>
        <taxon>Eutheria</taxon>
        <taxon>Laurasiatheria</taxon>
        <taxon>Chiroptera</taxon>
        <taxon>Yangochiroptera</taxon>
        <taxon>Vespertilionidae</taxon>
        <taxon>Pipistrellus</taxon>
    </lineage>
</organism>
<protein>
    <submittedName>
        <fullName evidence="2">Uncharacterized protein</fullName>
    </submittedName>
</protein>